<dbReference type="KEGG" id="bmeg:BG04_3367"/>
<gene>
    <name evidence="2" type="ORF">BG04_3367</name>
</gene>
<evidence type="ECO:0000313" key="2">
    <source>
        <dbReference type="EMBL" id="AJI25086.1"/>
    </source>
</evidence>
<dbReference type="InterPro" id="IPR014710">
    <property type="entry name" value="RmlC-like_jellyroll"/>
</dbReference>
<dbReference type="GeneID" id="93641429"/>
<protein>
    <submittedName>
        <fullName evidence="2">ARD/ARD' family protein</fullName>
    </submittedName>
</protein>
<dbReference type="InterPro" id="IPR011051">
    <property type="entry name" value="RmlC_Cupin_sf"/>
</dbReference>
<evidence type="ECO:0000313" key="3">
    <source>
        <dbReference type="Proteomes" id="UP000031829"/>
    </source>
</evidence>
<organism evidence="2 3">
    <name type="scientific">Priestia megaterium (strain ATCC 14581 / DSM 32 / CCUG 1817 / JCM 2506 / NBRC 15308 / NCIMB 9376 / NCTC 10342 / NRRL B-14308 / VKM B-512 / Ford 19)</name>
    <name type="common">Bacillus megaterium</name>
    <dbReference type="NCBI Taxonomy" id="1348623"/>
    <lineage>
        <taxon>Bacteria</taxon>
        <taxon>Bacillati</taxon>
        <taxon>Bacillota</taxon>
        <taxon>Bacilli</taxon>
        <taxon>Bacillales</taxon>
        <taxon>Bacillaceae</taxon>
        <taxon>Priestia</taxon>
    </lineage>
</organism>
<dbReference type="HOGENOM" id="CLU_103066_3_0_9"/>
<dbReference type="EMBL" id="CP009920">
    <property type="protein sequence ID" value="AJI25086.1"/>
    <property type="molecule type" value="Genomic_DNA"/>
</dbReference>
<proteinExistence type="predicted"/>
<dbReference type="InterPro" id="IPR053146">
    <property type="entry name" value="QDO-like"/>
</dbReference>
<dbReference type="SUPFAM" id="SSF51182">
    <property type="entry name" value="RmlC-like cupins"/>
    <property type="match status" value="1"/>
</dbReference>
<dbReference type="PANTHER" id="PTHR36440">
    <property type="entry name" value="PUTATIVE (AFU_ORTHOLOGUE AFUA_8G07350)-RELATED"/>
    <property type="match status" value="1"/>
</dbReference>
<sequence>MTTTHNQLTNAFHRTPHDQNTFHFLDEKVTLLVSGEDTNGAYAVAHVVKPANQGPPLHLHEHEDETFYVKRGSMIFYIGEEIIEAKTGDYVFAPKGIQHRFVTGPEETEFILTASPAGFDSFVKELGTSVPANAPLPQVGPPTEEEIIGLVTVSKKYGITYPEIEKEMNKK</sequence>
<dbReference type="AlphaFoldDB" id="A0A0B6ANK4"/>
<dbReference type="PANTHER" id="PTHR36440:SF1">
    <property type="entry name" value="PUTATIVE (AFU_ORTHOLOGUE AFUA_8G07350)-RELATED"/>
    <property type="match status" value="1"/>
</dbReference>
<reference evidence="2 3" key="1">
    <citation type="journal article" date="2015" name="Genome Announc.">
        <title>Complete genome sequences for 35 biothreat assay-relevant bacillus species.</title>
        <authorList>
            <person name="Johnson S.L."/>
            <person name="Daligault H.E."/>
            <person name="Davenport K.W."/>
            <person name="Jaissle J."/>
            <person name="Frey K.G."/>
            <person name="Ladner J.T."/>
            <person name="Broomall S.M."/>
            <person name="Bishop-Lilly K.A."/>
            <person name="Bruce D.C."/>
            <person name="Gibbons H.S."/>
            <person name="Coyne S.R."/>
            <person name="Lo C.C."/>
            <person name="Meincke L."/>
            <person name="Munk A.C."/>
            <person name="Koroleva G.I."/>
            <person name="Rosenzweig C.N."/>
            <person name="Palacios G.F."/>
            <person name="Redden C.L."/>
            <person name="Minogue T.D."/>
            <person name="Chain P.S."/>
        </authorList>
    </citation>
    <scope>NUCLEOTIDE SEQUENCE [LARGE SCALE GENOMIC DNA]</scope>
    <source>
        <strain evidence="3">ATCC 14581 / DSM 32 / JCM 2506 / NBRC 15308 / NCIMB 9376 / NCTC 10342 / NRRL B-14308 / VKM B-512</strain>
    </source>
</reference>
<dbReference type="RefSeq" id="WP_034653874.1">
    <property type="nucleotide sequence ID" value="NZ_BCVB01000007.1"/>
</dbReference>
<dbReference type="Proteomes" id="UP000031829">
    <property type="component" value="Chromosome"/>
</dbReference>
<evidence type="ECO:0000259" key="1">
    <source>
        <dbReference type="Pfam" id="PF07883"/>
    </source>
</evidence>
<dbReference type="Pfam" id="PF07883">
    <property type="entry name" value="Cupin_2"/>
    <property type="match status" value="1"/>
</dbReference>
<accession>A0A0B6ANK4</accession>
<feature type="domain" description="Cupin type-2" evidence="1">
    <location>
        <begin position="49"/>
        <end position="111"/>
    </location>
</feature>
<dbReference type="InterPro" id="IPR013096">
    <property type="entry name" value="Cupin_2"/>
</dbReference>
<name>A0A0B6ANK4_PRIM2</name>
<dbReference type="Gene3D" id="2.60.120.10">
    <property type="entry name" value="Jelly Rolls"/>
    <property type="match status" value="1"/>
</dbReference>